<protein>
    <submittedName>
        <fullName evidence="2">Uncharacterized protein</fullName>
    </submittedName>
</protein>
<dbReference type="OrthoDB" id="1076060at2759"/>
<evidence type="ECO:0000256" key="1">
    <source>
        <dbReference type="SAM" id="MobiDB-lite"/>
    </source>
</evidence>
<evidence type="ECO:0000313" key="3">
    <source>
        <dbReference type="Proteomes" id="UP000237000"/>
    </source>
</evidence>
<keyword evidence="3" id="KW-1185">Reference proteome</keyword>
<gene>
    <name evidence="2" type="ORF">TorRG33x02_285690</name>
</gene>
<dbReference type="EMBL" id="JXTC01000368">
    <property type="protein sequence ID" value="PON60085.1"/>
    <property type="molecule type" value="Genomic_DNA"/>
</dbReference>
<dbReference type="InParanoid" id="A0A2P5CGH0"/>
<sequence length="111" mass="12588">MSRYAPKMIASETLKCAKFEKGLGLRIFSMVPSTVDQTTKYEAHLERNHGVYKKKEEKKNRKPPLPGKTSDIVNTGGRSVGKSRFMPYSSKCFVYNQMGLKREIILAVNSQ</sequence>
<evidence type="ECO:0000313" key="2">
    <source>
        <dbReference type="EMBL" id="PON60085.1"/>
    </source>
</evidence>
<feature type="compositionally biased region" description="Basic and acidic residues" evidence="1">
    <location>
        <begin position="47"/>
        <end position="59"/>
    </location>
</feature>
<name>A0A2P5CGH0_TREOI</name>
<feature type="region of interest" description="Disordered" evidence="1">
    <location>
        <begin position="47"/>
        <end position="78"/>
    </location>
</feature>
<dbReference type="Proteomes" id="UP000237000">
    <property type="component" value="Unassembled WGS sequence"/>
</dbReference>
<proteinExistence type="predicted"/>
<feature type="non-terminal residue" evidence="2">
    <location>
        <position position="111"/>
    </location>
</feature>
<organism evidence="2 3">
    <name type="scientific">Trema orientale</name>
    <name type="common">Charcoal tree</name>
    <name type="synonym">Celtis orientalis</name>
    <dbReference type="NCBI Taxonomy" id="63057"/>
    <lineage>
        <taxon>Eukaryota</taxon>
        <taxon>Viridiplantae</taxon>
        <taxon>Streptophyta</taxon>
        <taxon>Embryophyta</taxon>
        <taxon>Tracheophyta</taxon>
        <taxon>Spermatophyta</taxon>
        <taxon>Magnoliopsida</taxon>
        <taxon>eudicotyledons</taxon>
        <taxon>Gunneridae</taxon>
        <taxon>Pentapetalae</taxon>
        <taxon>rosids</taxon>
        <taxon>fabids</taxon>
        <taxon>Rosales</taxon>
        <taxon>Cannabaceae</taxon>
        <taxon>Trema</taxon>
    </lineage>
</organism>
<dbReference type="AlphaFoldDB" id="A0A2P5CGH0"/>
<comment type="caution">
    <text evidence="2">The sequence shown here is derived from an EMBL/GenBank/DDBJ whole genome shotgun (WGS) entry which is preliminary data.</text>
</comment>
<accession>A0A2P5CGH0</accession>
<reference evidence="3" key="1">
    <citation type="submission" date="2016-06" db="EMBL/GenBank/DDBJ databases">
        <title>Parallel loss of symbiosis genes in relatives of nitrogen-fixing non-legume Parasponia.</title>
        <authorList>
            <person name="Van Velzen R."/>
            <person name="Holmer R."/>
            <person name="Bu F."/>
            <person name="Rutten L."/>
            <person name="Van Zeijl A."/>
            <person name="Liu W."/>
            <person name="Santuari L."/>
            <person name="Cao Q."/>
            <person name="Sharma T."/>
            <person name="Shen D."/>
            <person name="Roswanjaya Y."/>
            <person name="Wardhani T."/>
            <person name="Kalhor M.S."/>
            <person name="Jansen J."/>
            <person name="Van den Hoogen J."/>
            <person name="Gungor B."/>
            <person name="Hartog M."/>
            <person name="Hontelez J."/>
            <person name="Verver J."/>
            <person name="Yang W.-C."/>
            <person name="Schijlen E."/>
            <person name="Repin R."/>
            <person name="Schilthuizen M."/>
            <person name="Schranz E."/>
            <person name="Heidstra R."/>
            <person name="Miyata K."/>
            <person name="Fedorova E."/>
            <person name="Kohlen W."/>
            <person name="Bisseling T."/>
            <person name="Smit S."/>
            <person name="Geurts R."/>
        </authorList>
    </citation>
    <scope>NUCLEOTIDE SEQUENCE [LARGE SCALE GENOMIC DNA]</scope>
    <source>
        <strain evidence="3">cv. RG33-2</strain>
    </source>
</reference>